<dbReference type="Proteomes" id="UP000800035">
    <property type="component" value="Unassembled WGS sequence"/>
</dbReference>
<accession>A0A6A5UIH6</accession>
<proteinExistence type="predicted"/>
<dbReference type="AlphaFoldDB" id="A0A6A5UIH6"/>
<organism evidence="1 2">
    <name type="scientific">Byssothecium circinans</name>
    <dbReference type="NCBI Taxonomy" id="147558"/>
    <lineage>
        <taxon>Eukaryota</taxon>
        <taxon>Fungi</taxon>
        <taxon>Dikarya</taxon>
        <taxon>Ascomycota</taxon>
        <taxon>Pezizomycotina</taxon>
        <taxon>Dothideomycetes</taxon>
        <taxon>Pleosporomycetidae</taxon>
        <taxon>Pleosporales</taxon>
        <taxon>Massarineae</taxon>
        <taxon>Massarinaceae</taxon>
        <taxon>Byssothecium</taxon>
    </lineage>
</organism>
<dbReference type="EMBL" id="ML976978">
    <property type="protein sequence ID" value="KAF1962716.1"/>
    <property type="molecule type" value="Genomic_DNA"/>
</dbReference>
<gene>
    <name evidence="1" type="ORF">CC80DRAFT_499054</name>
</gene>
<sequence length="154" mass="17328">MLAHKKHVIREVKEDYTDIEDTYEKASAEYAVVVVAGVSTQLDRAVFPTLYLNNDDDFRKILYGKATIQDYAAKEMVVRAISSDNEAMLLTLTSTPARPRSWSMTEDTLMKTMGTIEAITARTYTDYKNTATHPNSDASLQALPQKTISLQNDR</sequence>
<reference evidence="1" key="1">
    <citation type="journal article" date="2020" name="Stud. Mycol.">
        <title>101 Dothideomycetes genomes: a test case for predicting lifestyles and emergence of pathogens.</title>
        <authorList>
            <person name="Haridas S."/>
            <person name="Albert R."/>
            <person name="Binder M."/>
            <person name="Bloem J."/>
            <person name="Labutti K."/>
            <person name="Salamov A."/>
            <person name="Andreopoulos B."/>
            <person name="Baker S."/>
            <person name="Barry K."/>
            <person name="Bills G."/>
            <person name="Bluhm B."/>
            <person name="Cannon C."/>
            <person name="Castanera R."/>
            <person name="Culley D."/>
            <person name="Daum C."/>
            <person name="Ezra D."/>
            <person name="Gonzalez J."/>
            <person name="Henrissat B."/>
            <person name="Kuo A."/>
            <person name="Liang C."/>
            <person name="Lipzen A."/>
            <person name="Lutzoni F."/>
            <person name="Magnuson J."/>
            <person name="Mondo S."/>
            <person name="Nolan M."/>
            <person name="Ohm R."/>
            <person name="Pangilinan J."/>
            <person name="Park H.-J."/>
            <person name="Ramirez L."/>
            <person name="Alfaro M."/>
            <person name="Sun H."/>
            <person name="Tritt A."/>
            <person name="Yoshinaga Y."/>
            <person name="Zwiers L.-H."/>
            <person name="Turgeon B."/>
            <person name="Goodwin S."/>
            <person name="Spatafora J."/>
            <person name="Crous P."/>
            <person name="Grigoriev I."/>
        </authorList>
    </citation>
    <scope>NUCLEOTIDE SEQUENCE</scope>
    <source>
        <strain evidence="1">CBS 675.92</strain>
    </source>
</reference>
<keyword evidence="2" id="KW-1185">Reference proteome</keyword>
<protein>
    <submittedName>
        <fullName evidence="1">Uncharacterized protein</fullName>
    </submittedName>
</protein>
<name>A0A6A5UIH6_9PLEO</name>
<evidence type="ECO:0000313" key="2">
    <source>
        <dbReference type="Proteomes" id="UP000800035"/>
    </source>
</evidence>
<evidence type="ECO:0000313" key="1">
    <source>
        <dbReference type="EMBL" id="KAF1962716.1"/>
    </source>
</evidence>